<dbReference type="Pfam" id="PF20994">
    <property type="entry name" value="CENPU"/>
    <property type="match status" value="1"/>
</dbReference>
<keyword evidence="2" id="KW-0812">Transmembrane</keyword>
<feature type="compositionally biased region" description="Basic residues" evidence="1">
    <location>
        <begin position="450"/>
        <end position="461"/>
    </location>
</feature>
<evidence type="ECO:0000256" key="2">
    <source>
        <dbReference type="SAM" id="Phobius"/>
    </source>
</evidence>
<feature type="transmembrane region" description="Helical" evidence="2">
    <location>
        <begin position="780"/>
        <end position="800"/>
    </location>
</feature>
<feature type="transmembrane region" description="Helical" evidence="2">
    <location>
        <begin position="751"/>
        <end position="768"/>
    </location>
</feature>
<evidence type="ECO:0000259" key="3">
    <source>
        <dbReference type="Pfam" id="PF20994"/>
    </source>
</evidence>
<feature type="region of interest" description="Disordered" evidence="1">
    <location>
        <begin position="221"/>
        <end position="508"/>
    </location>
</feature>
<feature type="compositionally biased region" description="Basic and acidic residues" evidence="1">
    <location>
        <begin position="1"/>
        <end position="10"/>
    </location>
</feature>
<feature type="compositionally biased region" description="Polar residues" evidence="1">
    <location>
        <begin position="100"/>
        <end position="130"/>
    </location>
</feature>
<evidence type="ECO:0000313" key="5">
    <source>
        <dbReference type="Proteomes" id="UP000319160"/>
    </source>
</evidence>
<evidence type="ECO:0000256" key="1">
    <source>
        <dbReference type="SAM" id="MobiDB-lite"/>
    </source>
</evidence>
<proteinExistence type="predicted"/>
<name>A0A553I897_9PEZI</name>
<keyword evidence="2" id="KW-0472">Membrane</keyword>
<organism evidence="4 5">
    <name type="scientific">Xylaria flabelliformis</name>
    <dbReference type="NCBI Taxonomy" id="2512241"/>
    <lineage>
        <taxon>Eukaryota</taxon>
        <taxon>Fungi</taxon>
        <taxon>Dikarya</taxon>
        <taxon>Ascomycota</taxon>
        <taxon>Pezizomycotina</taxon>
        <taxon>Sordariomycetes</taxon>
        <taxon>Xylariomycetidae</taxon>
        <taxon>Xylariales</taxon>
        <taxon>Xylariaceae</taxon>
        <taxon>Xylaria</taxon>
    </lineage>
</organism>
<dbReference type="Proteomes" id="UP000319160">
    <property type="component" value="Unassembled WGS sequence"/>
</dbReference>
<keyword evidence="5" id="KW-1185">Reference proteome</keyword>
<dbReference type="InterPro" id="IPR048743">
    <property type="entry name" value="AME1"/>
</dbReference>
<keyword evidence="2" id="KW-1133">Transmembrane helix</keyword>
<feature type="domain" description="Inner kinetochore subunit AME1" evidence="3">
    <location>
        <begin position="523"/>
        <end position="709"/>
    </location>
</feature>
<feature type="compositionally biased region" description="Low complexity" evidence="1">
    <location>
        <begin position="65"/>
        <end position="85"/>
    </location>
</feature>
<accession>A0A553I897</accession>
<feature type="compositionally biased region" description="Low complexity" evidence="1">
    <location>
        <begin position="270"/>
        <end position="282"/>
    </location>
</feature>
<feature type="compositionally biased region" description="Polar residues" evidence="1">
    <location>
        <begin position="292"/>
        <end position="318"/>
    </location>
</feature>
<feature type="compositionally biased region" description="Low complexity" evidence="1">
    <location>
        <begin position="253"/>
        <end position="264"/>
    </location>
</feature>
<evidence type="ECO:0000313" key="4">
    <source>
        <dbReference type="EMBL" id="TRX96426.1"/>
    </source>
</evidence>
<gene>
    <name evidence="4" type="ORF">FHL15_002698</name>
</gene>
<protein>
    <recommendedName>
        <fullName evidence="3">Inner kinetochore subunit AME1 domain-containing protein</fullName>
    </recommendedName>
</protein>
<sequence length="964" mass="106385">MATSREERMQQRMRGAGRHEVADDSFGFVLPGAEASPDPSPSLPQIRSEPNTSAKRRRLDNEPGSATSQPSSASTTTRSSARLSSGQKPTPRDVVMRSGSPRSDSPPTTTKRISARLNTLNLNIASSPRDNGNDYTHRGLPAAEATGGEPMDEDDEQLQELTPRRTSHGSRGSAASRLSQVSMMDYEEEVTESPVAAPGSGRRRRVEQIDAMTQSARLQRMVMAEEEAGATGEVATSSPLARKSRQSMATVGTLSARTTRTTRASLRKTPSSPIEEIQESSPLVRPSRKSDSVTPTGSARSVRSTRSQTHQNTPTTLINDADELSSPPDAAGTVSPKKPQPRKRPAVIPESPYDIGESEEENRQVEETAEPDMEPEIGPEVEVEAEAEVEVEIEAERGAEADDEEAEEVNDHEAARRIGRKRLRVSPRQKPQPDDADNVNSSIASVERPAKKRRPKQKKVSPAKQAQPKTTKEKKKPTARRKSDGESIPVTVQRYTKPLRQNDDDTDEDILNGDIPFTDHKSPNVVDVMLQICEESIEKYLSVLHEEASQADGSANRKIYRTKLRAVEAFQEELRTRLQAQTIALDNLRTLKKRVRATQKEKVSLRNEILRIRGEREQVDLKIDAVRMRHETANQESLHQLGLSSTMDDIELAVENGKMAPELNPKEQKRAELANLDLLISQITNQVSVTGEGGGTLKQIKDFNMFLERVAVALEEVQLESQNIEPTTTRAVYSKSDSSGFAPFSWRCQGWALEAVPLLLLIVANLCGRLQFNNIYQSKCLGLNIVVWTLQLPTCSFFLFHLVVNLPLLTPFIYGNGLAGLVLGICILATIFATLSTIVSDIVEIVKIARKRMPLALYIKYASKKAVFYAIHLLAGLIYGSRVWIIVGGIMSFTSFVQLVHGVTIGVRMRKDGIAMTKEYELILNPTNADHLEAGYNEAELSTNSNNIAFGKSPPPIESFDSKL</sequence>
<feature type="transmembrane region" description="Helical" evidence="2">
    <location>
        <begin position="861"/>
        <end position="879"/>
    </location>
</feature>
<feature type="region of interest" description="Disordered" evidence="1">
    <location>
        <begin position="1"/>
        <end position="207"/>
    </location>
</feature>
<feature type="transmembrane region" description="Helical" evidence="2">
    <location>
        <begin position="885"/>
        <end position="907"/>
    </location>
</feature>
<dbReference type="STRING" id="2512241.A0A553I897"/>
<dbReference type="OrthoDB" id="5377952at2759"/>
<feature type="compositionally biased region" description="Basic residues" evidence="1">
    <location>
        <begin position="417"/>
        <end position="427"/>
    </location>
</feature>
<feature type="compositionally biased region" description="Polar residues" evidence="1">
    <location>
        <begin position="43"/>
        <end position="53"/>
    </location>
</feature>
<comment type="caution">
    <text evidence="4">The sequence shown here is derived from an EMBL/GenBank/DDBJ whole genome shotgun (WGS) entry which is preliminary data.</text>
</comment>
<dbReference type="EMBL" id="VFLP01000011">
    <property type="protein sequence ID" value="TRX96426.1"/>
    <property type="molecule type" value="Genomic_DNA"/>
</dbReference>
<feature type="compositionally biased region" description="Acidic residues" evidence="1">
    <location>
        <begin position="367"/>
        <end position="393"/>
    </location>
</feature>
<feature type="transmembrane region" description="Helical" evidence="2">
    <location>
        <begin position="812"/>
        <end position="840"/>
    </location>
</feature>
<reference evidence="5" key="1">
    <citation type="submission" date="2019-06" db="EMBL/GenBank/DDBJ databases">
        <title>Draft genome sequence of the griseofulvin-producing fungus Xylaria cubensis strain G536.</title>
        <authorList>
            <person name="Mead M.E."/>
            <person name="Raja H.A."/>
            <person name="Steenwyk J.L."/>
            <person name="Knowles S.L."/>
            <person name="Oberlies N.H."/>
            <person name="Rokas A."/>
        </authorList>
    </citation>
    <scope>NUCLEOTIDE SEQUENCE [LARGE SCALE GENOMIC DNA]</scope>
    <source>
        <strain evidence="5">G536</strain>
    </source>
</reference>
<dbReference type="AlphaFoldDB" id="A0A553I897"/>